<dbReference type="Pfam" id="PF02195">
    <property type="entry name" value="ParB_N"/>
    <property type="match status" value="1"/>
</dbReference>
<evidence type="ECO:0000313" key="3">
    <source>
        <dbReference type="EMBL" id="MBW4662051.1"/>
    </source>
</evidence>
<evidence type="ECO:0000256" key="1">
    <source>
        <dbReference type="ARBA" id="ARBA00006295"/>
    </source>
</evidence>
<sequence length="323" mass="36230">MSNKKSDVPYAMPSSVAKLFNPRASSSGLIPPSEALTVKISVEQIFISPLQYRCYVDPQEIESLSRSIQDKGLLEPIIVRSSDDPSSASPGQRYELAVGQKRLLAHQHLGLQTIEAKVLELTDDDLIEIGLIENNQRSQPNVWEETCGILKLLELRLGKSKSEVVGLLNRIADQKKTAPDNVIRDSEWTALEAVLASVSDLAPESFRVNRLPILNLPDDVQLTLRQGKLEYTKARAIAQVEDKDHRAALMDVAVQDRLSIREIRERVKTFKQTQPVAAAPPNSIKERQQSLRQITGKLKTLTPDKQRKFDKLLQQMLELISQD</sequence>
<dbReference type="InterPro" id="IPR004437">
    <property type="entry name" value="ParB/RepB/Spo0J"/>
</dbReference>
<dbReference type="Pfam" id="PF17762">
    <property type="entry name" value="HTH_ParB"/>
    <property type="match status" value="1"/>
</dbReference>
<dbReference type="SUPFAM" id="SSF109709">
    <property type="entry name" value="KorB DNA-binding domain-like"/>
    <property type="match status" value="1"/>
</dbReference>
<dbReference type="PANTHER" id="PTHR33375:SF7">
    <property type="entry name" value="CHROMOSOME 2-PARTITIONING PROTEIN PARB-RELATED"/>
    <property type="match status" value="1"/>
</dbReference>
<dbReference type="SMART" id="SM00470">
    <property type="entry name" value="ParB"/>
    <property type="match status" value="1"/>
</dbReference>
<dbReference type="GO" id="GO:0005694">
    <property type="term" value="C:chromosome"/>
    <property type="evidence" value="ECO:0007669"/>
    <property type="project" value="TreeGrafter"/>
</dbReference>
<dbReference type="Proteomes" id="UP000757435">
    <property type="component" value="Unassembled WGS sequence"/>
</dbReference>
<dbReference type="InterPro" id="IPR041468">
    <property type="entry name" value="HTH_ParB/Spo0J"/>
</dbReference>
<protein>
    <submittedName>
        <fullName evidence="3">ParB/RepB/Spo0J family partition protein</fullName>
    </submittedName>
</protein>
<dbReference type="PANTHER" id="PTHR33375">
    <property type="entry name" value="CHROMOSOME-PARTITIONING PROTEIN PARB-RELATED"/>
    <property type="match status" value="1"/>
</dbReference>
<organism evidence="3 4">
    <name type="scientific">Drouetiella hepatica Uher 2000/2452</name>
    <dbReference type="NCBI Taxonomy" id="904376"/>
    <lineage>
        <taxon>Bacteria</taxon>
        <taxon>Bacillati</taxon>
        <taxon>Cyanobacteriota</taxon>
        <taxon>Cyanophyceae</taxon>
        <taxon>Oculatellales</taxon>
        <taxon>Oculatellaceae</taxon>
        <taxon>Drouetiella</taxon>
    </lineage>
</organism>
<dbReference type="InterPro" id="IPR036086">
    <property type="entry name" value="ParB/Sulfiredoxin_sf"/>
</dbReference>
<dbReference type="SUPFAM" id="SSF110849">
    <property type="entry name" value="ParB/Sulfiredoxin"/>
    <property type="match status" value="1"/>
</dbReference>
<dbReference type="Gene3D" id="1.10.10.2830">
    <property type="match status" value="1"/>
</dbReference>
<accession>A0A951QGP1</accession>
<name>A0A951QGP1_9CYAN</name>
<evidence type="ECO:0000259" key="2">
    <source>
        <dbReference type="SMART" id="SM00470"/>
    </source>
</evidence>
<dbReference type="NCBIfam" id="TIGR00180">
    <property type="entry name" value="parB_part"/>
    <property type="match status" value="1"/>
</dbReference>
<reference evidence="3" key="1">
    <citation type="submission" date="2021-05" db="EMBL/GenBank/DDBJ databases">
        <authorList>
            <person name="Pietrasiak N."/>
            <person name="Ward R."/>
            <person name="Stajich J.E."/>
            <person name="Kurbessoian T."/>
        </authorList>
    </citation>
    <scope>NUCLEOTIDE SEQUENCE</scope>
    <source>
        <strain evidence="3">UHER 2000/2452</strain>
    </source>
</reference>
<dbReference type="InterPro" id="IPR003115">
    <property type="entry name" value="ParB_N"/>
</dbReference>
<comment type="similarity">
    <text evidence="1">Belongs to the ParB family.</text>
</comment>
<gene>
    <name evidence="3" type="ORF">KME15_25620</name>
</gene>
<dbReference type="GO" id="GO:0007059">
    <property type="term" value="P:chromosome segregation"/>
    <property type="evidence" value="ECO:0007669"/>
    <property type="project" value="TreeGrafter"/>
</dbReference>
<comment type="caution">
    <text evidence="3">The sequence shown here is derived from an EMBL/GenBank/DDBJ whole genome shotgun (WGS) entry which is preliminary data.</text>
</comment>
<dbReference type="InterPro" id="IPR050336">
    <property type="entry name" value="Chromosome_partition/occlusion"/>
</dbReference>
<feature type="domain" description="ParB-like N-terminal" evidence="2">
    <location>
        <begin position="38"/>
        <end position="135"/>
    </location>
</feature>
<proteinExistence type="inferred from homology"/>
<dbReference type="AlphaFoldDB" id="A0A951QGP1"/>
<dbReference type="EMBL" id="JAHHHD010000054">
    <property type="protein sequence ID" value="MBW4662051.1"/>
    <property type="molecule type" value="Genomic_DNA"/>
</dbReference>
<dbReference type="GO" id="GO:0003677">
    <property type="term" value="F:DNA binding"/>
    <property type="evidence" value="ECO:0007669"/>
    <property type="project" value="InterPro"/>
</dbReference>
<evidence type="ECO:0000313" key="4">
    <source>
        <dbReference type="Proteomes" id="UP000757435"/>
    </source>
</evidence>
<dbReference type="Gene3D" id="3.90.1530.30">
    <property type="match status" value="1"/>
</dbReference>
<reference evidence="3" key="2">
    <citation type="journal article" date="2022" name="Microbiol. Resour. Announc.">
        <title>Metagenome Sequencing to Explore Phylogenomics of Terrestrial Cyanobacteria.</title>
        <authorList>
            <person name="Ward R.D."/>
            <person name="Stajich J.E."/>
            <person name="Johansen J.R."/>
            <person name="Huntemann M."/>
            <person name="Clum A."/>
            <person name="Foster B."/>
            <person name="Foster B."/>
            <person name="Roux S."/>
            <person name="Palaniappan K."/>
            <person name="Varghese N."/>
            <person name="Mukherjee S."/>
            <person name="Reddy T.B.K."/>
            <person name="Daum C."/>
            <person name="Copeland A."/>
            <person name="Chen I.A."/>
            <person name="Ivanova N.N."/>
            <person name="Kyrpides N.C."/>
            <person name="Shapiro N."/>
            <person name="Eloe-Fadrosh E.A."/>
            <person name="Pietrasiak N."/>
        </authorList>
    </citation>
    <scope>NUCLEOTIDE SEQUENCE</scope>
    <source>
        <strain evidence="3">UHER 2000/2452</strain>
    </source>
</reference>